<keyword evidence="9" id="KW-1185">Reference proteome</keyword>
<dbReference type="PANTHER" id="PTHR45663">
    <property type="entry name" value="GEO12009P1"/>
    <property type="match status" value="1"/>
</dbReference>
<accession>A0ABW4YMU8</accession>
<dbReference type="PROSITE" id="PS51352">
    <property type="entry name" value="THIOREDOXIN_2"/>
    <property type="match status" value="1"/>
</dbReference>
<dbReference type="SUPFAM" id="SSF52833">
    <property type="entry name" value="Thioredoxin-like"/>
    <property type="match status" value="1"/>
</dbReference>
<dbReference type="PRINTS" id="PR00421">
    <property type="entry name" value="THIOREDOXIN"/>
</dbReference>
<evidence type="ECO:0000256" key="4">
    <source>
        <dbReference type="ARBA" id="ARBA00023157"/>
    </source>
</evidence>
<proteinExistence type="inferred from homology"/>
<dbReference type="InterPro" id="IPR036249">
    <property type="entry name" value="Thioredoxin-like_sf"/>
</dbReference>
<evidence type="ECO:0000259" key="7">
    <source>
        <dbReference type="PROSITE" id="PS51352"/>
    </source>
</evidence>
<dbReference type="RefSeq" id="WP_377773857.1">
    <property type="nucleotide sequence ID" value="NZ_JBHUHO010000033.1"/>
</dbReference>
<dbReference type="Pfam" id="PF00085">
    <property type="entry name" value="Thioredoxin"/>
    <property type="match status" value="1"/>
</dbReference>
<dbReference type="InterPro" id="IPR005746">
    <property type="entry name" value="Thioredoxin"/>
</dbReference>
<evidence type="ECO:0000256" key="1">
    <source>
        <dbReference type="ARBA" id="ARBA00008987"/>
    </source>
</evidence>
<evidence type="ECO:0000256" key="5">
    <source>
        <dbReference type="ARBA" id="ARBA00023284"/>
    </source>
</evidence>
<feature type="domain" description="Thioredoxin" evidence="7">
    <location>
        <begin position="1"/>
        <end position="104"/>
    </location>
</feature>
<sequence>MSVAVLTESNFYSTIGTGVALVDFWATWCNPCLLQLDVTEELDTEMGDDVVFGKVDVDEEEGLAEQFEITALPTIIIFKNGQPVDIMAGSKSKAYLKQKLESYL</sequence>
<dbReference type="Proteomes" id="UP001597362">
    <property type="component" value="Unassembled WGS sequence"/>
</dbReference>
<keyword evidence="3" id="KW-0249">Electron transport</keyword>
<dbReference type="PIRSF" id="PIRSF000077">
    <property type="entry name" value="Thioredoxin"/>
    <property type="match status" value="1"/>
</dbReference>
<dbReference type="CDD" id="cd02947">
    <property type="entry name" value="TRX_family"/>
    <property type="match status" value="1"/>
</dbReference>
<keyword evidence="2" id="KW-0813">Transport</keyword>
<evidence type="ECO:0000313" key="8">
    <source>
        <dbReference type="EMBL" id="MFD2117070.1"/>
    </source>
</evidence>
<organism evidence="8 9">
    <name type="scientific">Paenibacillus yanchengensis</name>
    <dbReference type="NCBI Taxonomy" id="2035833"/>
    <lineage>
        <taxon>Bacteria</taxon>
        <taxon>Bacillati</taxon>
        <taxon>Bacillota</taxon>
        <taxon>Bacilli</taxon>
        <taxon>Bacillales</taxon>
        <taxon>Paenibacillaceae</taxon>
        <taxon>Paenibacillus</taxon>
    </lineage>
</organism>
<gene>
    <name evidence="8" type="ORF">ACFSJH_15170</name>
</gene>
<evidence type="ECO:0000256" key="2">
    <source>
        <dbReference type="ARBA" id="ARBA00022448"/>
    </source>
</evidence>
<keyword evidence="5" id="KW-0676">Redox-active center</keyword>
<dbReference type="InterPro" id="IPR013766">
    <property type="entry name" value="Thioredoxin_domain"/>
</dbReference>
<dbReference type="PANTHER" id="PTHR45663:SF11">
    <property type="entry name" value="GEO12009P1"/>
    <property type="match status" value="1"/>
</dbReference>
<comment type="similarity">
    <text evidence="1 6">Belongs to the thioredoxin family.</text>
</comment>
<keyword evidence="4" id="KW-1015">Disulfide bond</keyword>
<protein>
    <recommendedName>
        <fullName evidence="6">Thioredoxin</fullName>
    </recommendedName>
</protein>
<name>A0ABW4YMU8_9BACL</name>
<dbReference type="EMBL" id="JBHUHO010000033">
    <property type="protein sequence ID" value="MFD2117070.1"/>
    <property type="molecule type" value="Genomic_DNA"/>
</dbReference>
<reference evidence="9" key="1">
    <citation type="journal article" date="2019" name="Int. J. Syst. Evol. Microbiol.">
        <title>The Global Catalogue of Microorganisms (GCM) 10K type strain sequencing project: providing services to taxonomists for standard genome sequencing and annotation.</title>
        <authorList>
            <consortium name="The Broad Institute Genomics Platform"/>
            <consortium name="The Broad Institute Genome Sequencing Center for Infectious Disease"/>
            <person name="Wu L."/>
            <person name="Ma J."/>
        </authorList>
    </citation>
    <scope>NUCLEOTIDE SEQUENCE [LARGE SCALE GENOMIC DNA]</scope>
    <source>
        <strain evidence="9">GH52</strain>
    </source>
</reference>
<evidence type="ECO:0000256" key="6">
    <source>
        <dbReference type="PIRNR" id="PIRNR000077"/>
    </source>
</evidence>
<evidence type="ECO:0000256" key="3">
    <source>
        <dbReference type="ARBA" id="ARBA00022982"/>
    </source>
</evidence>
<evidence type="ECO:0000313" key="9">
    <source>
        <dbReference type="Proteomes" id="UP001597362"/>
    </source>
</evidence>
<comment type="caution">
    <text evidence="8">The sequence shown here is derived from an EMBL/GenBank/DDBJ whole genome shotgun (WGS) entry which is preliminary data.</text>
</comment>
<dbReference type="Gene3D" id="3.40.30.10">
    <property type="entry name" value="Glutaredoxin"/>
    <property type="match status" value="1"/>
</dbReference>